<dbReference type="EMBL" id="JAPDFR010000005">
    <property type="protein sequence ID" value="KAK0386143.1"/>
    <property type="molecule type" value="Genomic_DNA"/>
</dbReference>
<comment type="caution">
    <text evidence="2">The sequence shown here is derived from an EMBL/GenBank/DDBJ whole genome shotgun (WGS) entry which is preliminary data.</text>
</comment>
<keyword evidence="1" id="KW-0472">Membrane</keyword>
<proteinExistence type="predicted"/>
<protein>
    <submittedName>
        <fullName evidence="2">Uncharacterized protein</fullName>
    </submittedName>
</protein>
<keyword evidence="1" id="KW-1133">Transmembrane helix</keyword>
<feature type="transmembrane region" description="Helical" evidence="1">
    <location>
        <begin position="423"/>
        <end position="443"/>
    </location>
</feature>
<keyword evidence="1" id="KW-0812">Transmembrane</keyword>
<feature type="transmembrane region" description="Helical" evidence="1">
    <location>
        <begin position="455"/>
        <end position="476"/>
    </location>
</feature>
<gene>
    <name evidence="2" type="ORF">NLU13_5980</name>
</gene>
<keyword evidence="3" id="KW-1185">Reference proteome</keyword>
<feature type="transmembrane region" description="Helical" evidence="1">
    <location>
        <begin position="312"/>
        <end position="335"/>
    </location>
</feature>
<feature type="transmembrane region" description="Helical" evidence="1">
    <location>
        <begin position="228"/>
        <end position="246"/>
    </location>
</feature>
<evidence type="ECO:0000313" key="2">
    <source>
        <dbReference type="EMBL" id="KAK0386143.1"/>
    </source>
</evidence>
<dbReference type="AlphaFoldDB" id="A0AA39GGB7"/>
<sequence>MALSYAELFVSCSNTYLHGNIQPLLVDGDSCAGLYDNPIGKTMSFSNPAKPSSLLWASAHNYTEIVEQYPCWLMLFSRAPLISPSRITPSSAMDPQSLSDARDASLPVQIRLTFVVLLLIHQFQSFIVEMCYISTQPAPLFKQGGQARALISRLGWRLIESDDPMEPPPTWTWRSRTQWVVANGLSMCFVAVVFSVFAFRGAAGFQRTIKSQCDATVDGDIAGIGVRVGAWIQIAMFIFIIGASELAKERFGTAAKELAGGLVVTHLALGISLVVLLRQGRLSALNAAVGTMVLDAQNAALSVSFSSKDVLAARWGVVAISVSQFVGLTWIGLLMGRYQVGRCFSFFWWSWHDTCSGVPRMETSIFWVYYEFRWLGSLHNWLFGLRYMWDFHDWEAKSAKAGPLSEPFWVNVHDTVGFSWYRYSVFGLVSMIAAELVLTSHGSGGGNEDFTVGQVIGLVIAGITVLRALWLFLMAFRKRKEEHDKETILL</sequence>
<name>A0AA39GGB7_SARSR</name>
<accession>A0AA39GGB7</accession>
<organism evidence="2 3">
    <name type="scientific">Sarocladium strictum</name>
    <name type="common">Black bundle disease fungus</name>
    <name type="synonym">Acremonium strictum</name>
    <dbReference type="NCBI Taxonomy" id="5046"/>
    <lineage>
        <taxon>Eukaryota</taxon>
        <taxon>Fungi</taxon>
        <taxon>Dikarya</taxon>
        <taxon>Ascomycota</taxon>
        <taxon>Pezizomycotina</taxon>
        <taxon>Sordariomycetes</taxon>
        <taxon>Hypocreomycetidae</taxon>
        <taxon>Hypocreales</taxon>
        <taxon>Sarocladiaceae</taxon>
        <taxon>Sarocladium</taxon>
    </lineage>
</organism>
<feature type="transmembrane region" description="Helical" evidence="1">
    <location>
        <begin position="179"/>
        <end position="199"/>
    </location>
</feature>
<reference evidence="2" key="1">
    <citation type="submission" date="2022-10" db="EMBL/GenBank/DDBJ databases">
        <title>Determination and structural analysis of whole genome sequence of Sarocladium strictum F4-1.</title>
        <authorList>
            <person name="Hu L."/>
            <person name="Jiang Y."/>
        </authorList>
    </citation>
    <scope>NUCLEOTIDE SEQUENCE</scope>
    <source>
        <strain evidence="2">F4-1</strain>
    </source>
</reference>
<evidence type="ECO:0000313" key="3">
    <source>
        <dbReference type="Proteomes" id="UP001175261"/>
    </source>
</evidence>
<evidence type="ECO:0000256" key="1">
    <source>
        <dbReference type="SAM" id="Phobius"/>
    </source>
</evidence>
<dbReference type="Proteomes" id="UP001175261">
    <property type="component" value="Unassembled WGS sequence"/>
</dbReference>
<feature type="transmembrane region" description="Helical" evidence="1">
    <location>
        <begin position="258"/>
        <end position="277"/>
    </location>
</feature>